<organism evidence="7 9">
    <name type="scientific">Geotrichum candidum</name>
    <name type="common">Oospora lactis</name>
    <name type="synonym">Dipodascus geotrichum</name>
    <dbReference type="NCBI Taxonomy" id="1173061"/>
    <lineage>
        <taxon>Eukaryota</taxon>
        <taxon>Fungi</taxon>
        <taxon>Dikarya</taxon>
        <taxon>Ascomycota</taxon>
        <taxon>Saccharomycotina</taxon>
        <taxon>Dipodascomycetes</taxon>
        <taxon>Dipodascales</taxon>
        <taxon>Dipodascaceae</taxon>
        <taxon>Geotrichum</taxon>
    </lineage>
</organism>
<proteinExistence type="inferred from homology"/>
<dbReference type="Proteomes" id="UP000750522">
    <property type="component" value="Unassembled WGS sequence"/>
</dbReference>
<evidence type="ECO:0000256" key="6">
    <source>
        <dbReference type="ARBA" id="ARBA00023242"/>
    </source>
</evidence>
<comment type="subcellular location">
    <subcellularLocation>
        <location evidence="1">Nucleus</location>
    </subcellularLocation>
</comment>
<dbReference type="PANTHER" id="PTHR28680">
    <property type="entry name" value="CENTROMERE PROTEIN X"/>
    <property type="match status" value="1"/>
</dbReference>
<reference evidence="8" key="3">
    <citation type="submission" date="2020-01" db="EMBL/GenBank/DDBJ databases">
        <authorList>
            <person name="Perkins V."/>
            <person name="Lessard M.-H."/>
            <person name="Dugat-Bony E."/>
            <person name="Frenette M."/>
            <person name="Labrie S."/>
        </authorList>
    </citation>
    <scope>NUCLEOTIDE SEQUENCE</scope>
    <source>
        <strain evidence="8">LMA-70</strain>
    </source>
</reference>
<evidence type="ECO:0000313" key="7">
    <source>
        <dbReference type="EMBL" id="CDO55055.1"/>
    </source>
</evidence>
<evidence type="ECO:0000256" key="3">
    <source>
        <dbReference type="ARBA" id="ARBA00022763"/>
    </source>
</evidence>
<accession>A0A0J9XCS0</accession>
<dbReference type="Proteomes" id="UP000242525">
    <property type="component" value="Unassembled WGS sequence"/>
</dbReference>
<sequence length="90" mass="10006">MSQENNNNTVESTFIPQTVVRIMSTASFNHADTKISATALKASIEYLRVFTREAIWRSEENRRALEGEESTGDLTVANLEAVAANLVLDF</sequence>
<dbReference type="EMBL" id="CCBN010000009">
    <property type="protein sequence ID" value="CDO55055.1"/>
    <property type="molecule type" value="Genomic_DNA"/>
</dbReference>
<protein>
    <submittedName>
        <fullName evidence="7">Similar to Saccharomyces cerevisiae YDL160C-A MHF2 Component of the heterotetrameric MHF histone-fold complex</fullName>
    </submittedName>
</protein>
<comment type="caution">
    <text evidence="7">The sequence shown here is derived from an EMBL/GenBank/DDBJ whole genome shotgun (WGS) entry which is preliminary data.</text>
</comment>
<dbReference type="Gene3D" id="1.10.20.10">
    <property type="entry name" value="Histone, subunit A"/>
    <property type="match status" value="1"/>
</dbReference>
<reference evidence="8" key="2">
    <citation type="journal article" date="2020" name="Front. Microbiol.">
        <title>Phenotypic and Genetic Characterization of the Cheese Ripening Yeast Geotrichum candidum.</title>
        <authorList>
            <person name="Perkins V."/>
            <person name="Vignola S."/>
            <person name="Lessard M.H."/>
            <person name="Plante P.L."/>
            <person name="Corbeil J."/>
            <person name="Dugat-Bony E."/>
            <person name="Frenette M."/>
            <person name="Labrie S."/>
        </authorList>
    </citation>
    <scope>NUCLEOTIDE SEQUENCE</scope>
    <source>
        <strain evidence="8">LMA-70</strain>
    </source>
</reference>
<evidence type="ECO:0000313" key="9">
    <source>
        <dbReference type="Proteomes" id="UP000242525"/>
    </source>
</evidence>
<evidence type="ECO:0000256" key="2">
    <source>
        <dbReference type="ARBA" id="ARBA00009359"/>
    </source>
</evidence>
<name>A0A0J9XCS0_GEOCN</name>
<keyword evidence="5" id="KW-0234">DNA repair</keyword>
<dbReference type="GO" id="GO:0000712">
    <property type="term" value="P:resolution of meiotic recombination intermediates"/>
    <property type="evidence" value="ECO:0007669"/>
    <property type="project" value="TreeGrafter"/>
</dbReference>
<dbReference type="GO" id="GO:0031297">
    <property type="term" value="P:replication fork processing"/>
    <property type="evidence" value="ECO:0007669"/>
    <property type="project" value="TreeGrafter"/>
</dbReference>
<dbReference type="GO" id="GO:0046982">
    <property type="term" value="F:protein heterodimerization activity"/>
    <property type="evidence" value="ECO:0007669"/>
    <property type="project" value="InterPro"/>
</dbReference>
<keyword evidence="9" id="KW-1185">Reference proteome</keyword>
<evidence type="ECO:0000256" key="5">
    <source>
        <dbReference type="ARBA" id="ARBA00023204"/>
    </source>
</evidence>
<dbReference type="InterPro" id="IPR018552">
    <property type="entry name" value="CENP-X"/>
</dbReference>
<dbReference type="GO" id="GO:0003677">
    <property type="term" value="F:DNA binding"/>
    <property type="evidence" value="ECO:0007669"/>
    <property type="project" value="UniProtKB-KW"/>
</dbReference>
<keyword evidence="4" id="KW-0238">DNA-binding</keyword>
<dbReference type="GO" id="GO:0006281">
    <property type="term" value="P:DNA repair"/>
    <property type="evidence" value="ECO:0007669"/>
    <property type="project" value="UniProtKB-KW"/>
</dbReference>
<comment type="similarity">
    <text evidence="2">Belongs to the CENP-X/MHF2 family.</text>
</comment>
<gene>
    <name evidence="7" type="ORF">BN980_GECA09s03491g</name>
    <name evidence="8" type="ORF">DV451_000750</name>
</gene>
<dbReference type="Pfam" id="PF09415">
    <property type="entry name" value="CENP-X"/>
    <property type="match status" value="1"/>
</dbReference>
<dbReference type="GO" id="GO:0071821">
    <property type="term" value="C:FANCM-MHF complex"/>
    <property type="evidence" value="ECO:0007669"/>
    <property type="project" value="TreeGrafter"/>
</dbReference>
<dbReference type="AlphaFoldDB" id="A0A0J9XCS0"/>
<dbReference type="PANTHER" id="PTHR28680:SF1">
    <property type="entry name" value="CENTROMERE PROTEIN X"/>
    <property type="match status" value="1"/>
</dbReference>
<dbReference type="InterPro" id="IPR009072">
    <property type="entry name" value="Histone-fold"/>
</dbReference>
<evidence type="ECO:0000256" key="1">
    <source>
        <dbReference type="ARBA" id="ARBA00004123"/>
    </source>
</evidence>
<reference evidence="7 9" key="1">
    <citation type="submission" date="2014-03" db="EMBL/GenBank/DDBJ databases">
        <authorList>
            <person name="Casaregola S."/>
        </authorList>
    </citation>
    <scope>NUCLEOTIDE SEQUENCE [LARGE SCALE GENOMIC DNA]</scope>
    <source>
        <strain evidence="7 9">CLIB 918</strain>
    </source>
</reference>
<keyword evidence="6" id="KW-0539">Nucleus</keyword>
<keyword evidence="3" id="KW-0227">DNA damage</keyword>
<dbReference type="GO" id="GO:0051382">
    <property type="term" value="P:kinetochore assembly"/>
    <property type="evidence" value="ECO:0007669"/>
    <property type="project" value="InterPro"/>
</dbReference>
<dbReference type="CDD" id="cd22921">
    <property type="entry name" value="HFD_CENP-X"/>
    <property type="match status" value="1"/>
</dbReference>
<evidence type="ECO:0000313" key="8">
    <source>
        <dbReference type="EMBL" id="KAF5104371.1"/>
    </source>
</evidence>
<dbReference type="EMBL" id="QQZK01000009">
    <property type="protein sequence ID" value="KAF5104371.1"/>
    <property type="molecule type" value="Genomic_DNA"/>
</dbReference>
<evidence type="ECO:0000256" key="4">
    <source>
        <dbReference type="ARBA" id="ARBA00023125"/>
    </source>
</evidence>
<dbReference type="OrthoDB" id="2500381at2759"/>